<dbReference type="EMBL" id="SSMQ01000078">
    <property type="protein sequence ID" value="TKC97950.1"/>
    <property type="molecule type" value="Genomic_DNA"/>
</dbReference>
<reference evidence="1 2" key="1">
    <citation type="submission" date="2019-04" db="EMBL/GenBank/DDBJ databases">
        <authorList>
            <person name="Li Y."/>
            <person name="Wang J."/>
        </authorList>
    </citation>
    <scope>NUCLEOTIDE SEQUENCE [LARGE SCALE GENOMIC DNA]</scope>
    <source>
        <strain evidence="1 2">DSM 14668</strain>
    </source>
</reference>
<organism evidence="1 2">
    <name type="scientific">Polyangium fumosum</name>
    <dbReference type="NCBI Taxonomy" id="889272"/>
    <lineage>
        <taxon>Bacteria</taxon>
        <taxon>Pseudomonadati</taxon>
        <taxon>Myxococcota</taxon>
        <taxon>Polyangia</taxon>
        <taxon>Polyangiales</taxon>
        <taxon>Polyangiaceae</taxon>
        <taxon>Polyangium</taxon>
    </lineage>
</organism>
<dbReference type="RefSeq" id="WP_136935045.1">
    <property type="nucleotide sequence ID" value="NZ_SSMQ01000078.1"/>
</dbReference>
<name>A0A4U1IU72_9BACT</name>
<evidence type="ECO:0000313" key="1">
    <source>
        <dbReference type="EMBL" id="TKC97950.1"/>
    </source>
</evidence>
<evidence type="ECO:0000313" key="2">
    <source>
        <dbReference type="Proteomes" id="UP000309215"/>
    </source>
</evidence>
<dbReference type="OrthoDB" id="263363at2"/>
<keyword evidence="2" id="KW-1185">Reference proteome</keyword>
<proteinExistence type="predicted"/>
<comment type="caution">
    <text evidence="1">The sequence shown here is derived from an EMBL/GenBank/DDBJ whole genome shotgun (WGS) entry which is preliminary data.</text>
</comment>
<accession>A0A4U1IU72</accession>
<gene>
    <name evidence="1" type="ORF">E8A74_43450</name>
</gene>
<protein>
    <submittedName>
        <fullName evidence="1">Uncharacterized protein</fullName>
    </submittedName>
</protein>
<dbReference type="Proteomes" id="UP000309215">
    <property type="component" value="Unassembled WGS sequence"/>
</dbReference>
<sequence length="163" mass="18160">MMKTLKPVESIEVGDLEAHAVWQYANIDGGNETLVRPVRRLPVARLAGKVVGTRVRLANGTDAWGLLGNVDESNARLTEHFLTLSIFHDGRWFTLARYHDFDYGQNGPDALARFLELPLDEVFPIAYDIRPYVKGDPSALAGLIPKEPRERLSRAELIALAVP</sequence>
<dbReference type="AlphaFoldDB" id="A0A4U1IU72"/>